<feature type="coiled-coil region" evidence="1">
    <location>
        <begin position="240"/>
        <end position="267"/>
    </location>
</feature>
<keyword evidence="2" id="KW-0732">Signal</keyword>
<keyword evidence="4" id="KW-1185">Reference proteome</keyword>
<dbReference type="RefSeq" id="WP_305025915.1">
    <property type="nucleotide sequence ID" value="NZ_JAUQTB010000020.1"/>
</dbReference>
<proteinExistence type="predicted"/>
<dbReference type="Proteomes" id="UP001240171">
    <property type="component" value="Unassembled WGS sequence"/>
</dbReference>
<name>A0ABT9CJH7_9BACL</name>
<evidence type="ECO:0000313" key="4">
    <source>
        <dbReference type="Proteomes" id="UP001240171"/>
    </source>
</evidence>
<comment type="caution">
    <text evidence="3">The sequence shown here is derived from an EMBL/GenBank/DDBJ whole genome shotgun (WGS) entry which is preliminary data.</text>
</comment>
<evidence type="ECO:0000256" key="2">
    <source>
        <dbReference type="SAM" id="SignalP"/>
    </source>
</evidence>
<gene>
    <name evidence="3" type="ORF">Q5741_20100</name>
</gene>
<feature type="signal peptide" evidence="2">
    <location>
        <begin position="1"/>
        <end position="21"/>
    </location>
</feature>
<dbReference type="PROSITE" id="PS51257">
    <property type="entry name" value="PROKAR_LIPOPROTEIN"/>
    <property type="match status" value="1"/>
</dbReference>
<sequence>MSKKYTAAMLALLLTVMVALAGCGAKQQEPKEAVKSAAANATKMTSYAMKSKFTLDNLSIVMKNESENAAIGNAMSYLKNAELTVDGVYQADPMQTEMTMNLALKGDMAMTFTVPMVMTKEKLFVKIPNIPMLPMPEKIVGKFLEMDLKELAEESGTEFSPDSLDQAKMQQLSTDVINAILAEYDQTKYFKNIKPSDAGLPEGVDAKQVVQFSVDNSNVKEAVTIFVNKSMPKVLDVLSKPEYRDMLQIKQEDLDEAKKELQSTDQSELNKTLNEMKDHLKVNKFNINMAMNKDNYPVYQNIKTDVEVQDEEMNVKVAFTGSSQYSKINEKQDFKIGIPTGDQVITMEQLQQETGSTY</sequence>
<evidence type="ECO:0000313" key="3">
    <source>
        <dbReference type="EMBL" id="MDO7908693.1"/>
    </source>
</evidence>
<organism evidence="3 4">
    <name type="scientific">Paenibacillus lacisoli</name>
    <dbReference type="NCBI Taxonomy" id="3064525"/>
    <lineage>
        <taxon>Bacteria</taxon>
        <taxon>Bacillati</taxon>
        <taxon>Bacillota</taxon>
        <taxon>Bacilli</taxon>
        <taxon>Bacillales</taxon>
        <taxon>Paenibacillaceae</taxon>
        <taxon>Paenibacillus</taxon>
    </lineage>
</organism>
<accession>A0ABT9CJH7</accession>
<evidence type="ECO:0000256" key="1">
    <source>
        <dbReference type="SAM" id="Coils"/>
    </source>
</evidence>
<protein>
    <recommendedName>
        <fullName evidence="5">Lipoprotein</fullName>
    </recommendedName>
</protein>
<dbReference type="EMBL" id="JAUQTB010000020">
    <property type="protein sequence ID" value="MDO7908693.1"/>
    <property type="molecule type" value="Genomic_DNA"/>
</dbReference>
<keyword evidence="1" id="KW-0175">Coiled coil</keyword>
<reference evidence="3 4" key="1">
    <citation type="submission" date="2023-07" db="EMBL/GenBank/DDBJ databases">
        <title>Paenibacillus sp. JX-17 nov. isolated from soil.</title>
        <authorList>
            <person name="Wan Y."/>
            <person name="Liu B."/>
        </authorList>
    </citation>
    <scope>NUCLEOTIDE SEQUENCE [LARGE SCALE GENOMIC DNA]</scope>
    <source>
        <strain evidence="3 4">JX-17</strain>
    </source>
</reference>
<feature type="chain" id="PRO_5045055367" description="Lipoprotein" evidence="2">
    <location>
        <begin position="22"/>
        <end position="358"/>
    </location>
</feature>
<evidence type="ECO:0008006" key="5">
    <source>
        <dbReference type="Google" id="ProtNLM"/>
    </source>
</evidence>